<organism evidence="1 2">
    <name type="scientific">Anncaliia algerae PRA339</name>
    <dbReference type="NCBI Taxonomy" id="1288291"/>
    <lineage>
        <taxon>Eukaryota</taxon>
        <taxon>Fungi</taxon>
        <taxon>Fungi incertae sedis</taxon>
        <taxon>Microsporidia</taxon>
        <taxon>Tubulinosematoidea</taxon>
        <taxon>Tubulinosematidae</taxon>
        <taxon>Anncaliia</taxon>
    </lineage>
</organism>
<dbReference type="EMBL" id="KK365270">
    <property type="protein sequence ID" value="KCZ79478.1"/>
    <property type="molecule type" value="Genomic_DNA"/>
</dbReference>
<dbReference type="Proteomes" id="UP000030655">
    <property type="component" value="Unassembled WGS sequence"/>
</dbReference>
<reference evidence="2" key="1">
    <citation type="submission" date="2013-02" db="EMBL/GenBank/DDBJ databases">
        <authorList>
            <consortium name="The Broad Institute Genome Sequencing Platform"/>
            <person name="Cuomo C."/>
            <person name="Becnel J."/>
            <person name="Sanscrainte N."/>
            <person name="Walker B."/>
            <person name="Young S.K."/>
            <person name="Zeng Q."/>
            <person name="Gargeya S."/>
            <person name="Fitzgerald M."/>
            <person name="Haas B."/>
            <person name="Abouelleil A."/>
            <person name="Alvarado L."/>
            <person name="Arachchi H.M."/>
            <person name="Berlin A.M."/>
            <person name="Chapman S.B."/>
            <person name="Dewar J."/>
            <person name="Goldberg J."/>
            <person name="Griggs A."/>
            <person name="Gujja S."/>
            <person name="Hansen M."/>
            <person name="Howarth C."/>
            <person name="Imamovic A."/>
            <person name="Larimer J."/>
            <person name="McCowan C."/>
            <person name="Murphy C."/>
            <person name="Neiman D."/>
            <person name="Pearson M."/>
            <person name="Priest M."/>
            <person name="Roberts A."/>
            <person name="Saif S."/>
            <person name="Shea T."/>
            <person name="Sisk P."/>
            <person name="Sykes S."/>
            <person name="Wortman J."/>
            <person name="Nusbaum C."/>
            <person name="Birren B."/>
        </authorList>
    </citation>
    <scope>NUCLEOTIDE SEQUENCE [LARGE SCALE GENOMIC DNA]</scope>
    <source>
        <strain evidence="2">PRA339</strain>
    </source>
</reference>
<protein>
    <submittedName>
        <fullName evidence="1">Uncharacterized protein</fullName>
    </submittedName>
</protein>
<dbReference type="OrthoDB" id="10312086at2759"/>
<sequence>MLLILNEVKEFVIKAEEKEVLIFLMEYRLLKRDNRCDICFINLFLLNITDIATAMSEDAIIARVEDINNIFQLEKAYSLKIFAFH</sequence>
<keyword evidence="2" id="KW-1185">Reference proteome</keyword>
<dbReference type="HOGENOM" id="CLU_177136_0_0_1"/>
<dbReference type="VEuPathDB" id="MicrosporidiaDB:H312_03137"/>
<name>A0A059EWS4_9MICR</name>
<dbReference type="AlphaFoldDB" id="A0A059EWS4"/>
<evidence type="ECO:0000313" key="2">
    <source>
        <dbReference type="Proteomes" id="UP000030655"/>
    </source>
</evidence>
<proteinExistence type="predicted"/>
<evidence type="ECO:0000313" key="1">
    <source>
        <dbReference type="EMBL" id="KCZ79478.1"/>
    </source>
</evidence>
<reference evidence="1 2" key="2">
    <citation type="submission" date="2014-03" db="EMBL/GenBank/DDBJ databases">
        <title>The Genome Sequence of Anncaliia algerae insect isolate PRA339.</title>
        <authorList>
            <consortium name="The Broad Institute Genome Sequencing Platform"/>
            <consortium name="The Broad Institute Genome Sequencing Center for Infectious Disease"/>
            <person name="Cuomo C."/>
            <person name="Becnel J."/>
            <person name="Sanscrainte N."/>
            <person name="Walker B."/>
            <person name="Young S.K."/>
            <person name="Zeng Q."/>
            <person name="Gargeya S."/>
            <person name="Fitzgerald M."/>
            <person name="Haas B."/>
            <person name="Abouelleil A."/>
            <person name="Alvarado L."/>
            <person name="Arachchi H.M."/>
            <person name="Berlin A.M."/>
            <person name="Chapman S.B."/>
            <person name="Dewar J."/>
            <person name="Goldberg J."/>
            <person name="Griggs A."/>
            <person name="Gujja S."/>
            <person name="Hansen M."/>
            <person name="Howarth C."/>
            <person name="Imamovic A."/>
            <person name="Larimer J."/>
            <person name="McCowan C."/>
            <person name="Murphy C."/>
            <person name="Neiman D."/>
            <person name="Pearson M."/>
            <person name="Priest M."/>
            <person name="Roberts A."/>
            <person name="Saif S."/>
            <person name="Shea T."/>
            <person name="Sisk P."/>
            <person name="Sykes S."/>
            <person name="Wortman J."/>
            <person name="Nusbaum C."/>
            <person name="Birren B."/>
        </authorList>
    </citation>
    <scope>NUCLEOTIDE SEQUENCE [LARGE SCALE GENOMIC DNA]</scope>
    <source>
        <strain evidence="1 2">PRA339</strain>
    </source>
</reference>
<accession>A0A059EWS4</accession>
<gene>
    <name evidence="1" type="ORF">H312_03137</name>
</gene>